<proteinExistence type="inferred from homology"/>
<feature type="domain" description="Autophagy-related protein 13 N-terminal" evidence="5">
    <location>
        <begin position="15"/>
        <end position="196"/>
    </location>
</feature>
<evidence type="ECO:0000259" key="5">
    <source>
        <dbReference type="Pfam" id="PF10033"/>
    </source>
</evidence>
<evidence type="ECO:0000256" key="1">
    <source>
        <dbReference type="ARBA" id="ARBA00005246"/>
    </source>
</evidence>
<dbReference type="AlphaFoldDB" id="A0AAD7H310"/>
<dbReference type="GO" id="GO:0034497">
    <property type="term" value="P:protein localization to phagophore assembly site"/>
    <property type="evidence" value="ECO:0007669"/>
    <property type="project" value="TreeGrafter"/>
</dbReference>
<dbReference type="GO" id="GO:0034727">
    <property type="term" value="P:piecemeal microautophagy of the nucleus"/>
    <property type="evidence" value="ECO:0007669"/>
    <property type="project" value="TreeGrafter"/>
</dbReference>
<evidence type="ECO:0000256" key="3">
    <source>
        <dbReference type="RuleBase" id="RU361214"/>
    </source>
</evidence>
<dbReference type="InterPro" id="IPR018731">
    <property type="entry name" value="Atg13_N"/>
</dbReference>
<accession>A0AAD7H310</accession>
<gene>
    <name evidence="6" type="ORF">B0H17DRAFT_4989</name>
</gene>
<comment type="similarity">
    <text evidence="1 3">Belongs to the ATG13 family. Fungi subfamily.</text>
</comment>
<dbReference type="GO" id="GO:0000423">
    <property type="term" value="P:mitophagy"/>
    <property type="evidence" value="ECO:0007669"/>
    <property type="project" value="TreeGrafter"/>
</dbReference>
<feature type="compositionally biased region" description="Low complexity" evidence="4">
    <location>
        <begin position="126"/>
        <end position="140"/>
    </location>
</feature>
<dbReference type="GO" id="GO:0005829">
    <property type="term" value="C:cytosol"/>
    <property type="evidence" value="ECO:0007669"/>
    <property type="project" value="TreeGrafter"/>
</dbReference>
<feature type="compositionally biased region" description="Basic and acidic residues" evidence="4">
    <location>
        <begin position="209"/>
        <end position="219"/>
    </location>
</feature>
<dbReference type="PANTHER" id="PTHR13430:SF4">
    <property type="entry name" value="AUTOPHAGY-RELATED PROTEIN 13"/>
    <property type="match status" value="1"/>
</dbReference>
<evidence type="ECO:0000313" key="7">
    <source>
        <dbReference type="Proteomes" id="UP001221757"/>
    </source>
</evidence>
<dbReference type="InterPro" id="IPR040182">
    <property type="entry name" value="ATG13"/>
</dbReference>
<reference evidence="6" key="1">
    <citation type="submission" date="2023-03" db="EMBL/GenBank/DDBJ databases">
        <title>Massive genome expansion in bonnet fungi (Mycena s.s.) driven by repeated elements and novel gene families across ecological guilds.</title>
        <authorList>
            <consortium name="Lawrence Berkeley National Laboratory"/>
            <person name="Harder C.B."/>
            <person name="Miyauchi S."/>
            <person name="Viragh M."/>
            <person name="Kuo A."/>
            <person name="Thoen E."/>
            <person name="Andreopoulos B."/>
            <person name="Lu D."/>
            <person name="Skrede I."/>
            <person name="Drula E."/>
            <person name="Henrissat B."/>
            <person name="Morin E."/>
            <person name="Kohler A."/>
            <person name="Barry K."/>
            <person name="LaButti K."/>
            <person name="Morin E."/>
            <person name="Salamov A."/>
            <person name="Lipzen A."/>
            <person name="Mereny Z."/>
            <person name="Hegedus B."/>
            <person name="Baldrian P."/>
            <person name="Stursova M."/>
            <person name="Weitz H."/>
            <person name="Taylor A."/>
            <person name="Grigoriev I.V."/>
            <person name="Nagy L.G."/>
            <person name="Martin F."/>
            <person name="Kauserud H."/>
        </authorList>
    </citation>
    <scope>NUCLEOTIDE SEQUENCE</scope>
    <source>
        <strain evidence="6">CBHHK067</strain>
    </source>
</reference>
<organism evidence="6 7">
    <name type="scientific">Mycena rosella</name>
    <name type="common">Pink bonnet</name>
    <name type="synonym">Agaricus rosellus</name>
    <dbReference type="NCBI Taxonomy" id="1033263"/>
    <lineage>
        <taxon>Eukaryota</taxon>
        <taxon>Fungi</taxon>
        <taxon>Dikarya</taxon>
        <taxon>Basidiomycota</taxon>
        <taxon>Agaricomycotina</taxon>
        <taxon>Agaricomycetes</taxon>
        <taxon>Agaricomycetidae</taxon>
        <taxon>Agaricales</taxon>
        <taxon>Marasmiineae</taxon>
        <taxon>Mycenaceae</taxon>
        <taxon>Mycena</taxon>
    </lineage>
</organism>
<dbReference type="InterPro" id="IPR036570">
    <property type="entry name" value="HORMA_dom_sf"/>
</dbReference>
<dbReference type="Pfam" id="PF10033">
    <property type="entry name" value="ATG13"/>
    <property type="match status" value="1"/>
</dbReference>
<feature type="region of interest" description="Disordered" evidence="4">
    <location>
        <begin position="126"/>
        <end position="148"/>
    </location>
</feature>
<keyword evidence="7" id="KW-1185">Reference proteome</keyword>
<keyword evidence="2 3" id="KW-0072">Autophagy</keyword>
<evidence type="ECO:0000256" key="4">
    <source>
        <dbReference type="SAM" id="MobiDB-lite"/>
    </source>
</evidence>
<comment type="caution">
    <text evidence="6">The sequence shown here is derived from an EMBL/GenBank/DDBJ whole genome shotgun (WGS) entry which is preliminary data.</text>
</comment>
<dbReference type="EMBL" id="JARKIE010000001">
    <property type="protein sequence ID" value="KAJ7710707.1"/>
    <property type="molecule type" value="Genomic_DNA"/>
</dbReference>
<evidence type="ECO:0000313" key="6">
    <source>
        <dbReference type="EMBL" id="KAJ7710707.1"/>
    </source>
</evidence>
<dbReference type="GO" id="GO:0000407">
    <property type="term" value="C:phagophore assembly site"/>
    <property type="evidence" value="ECO:0007669"/>
    <property type="project" value="TreeGrafter"/>
</dbReference>
<dbReference type="GO" id="GO:1990316">
    <property type="term" value="C:Atg1/ULK1 kinase complex"/>
    <property type="evidence" value="ECO:0007669"/>
    <property type="project" value="InterPro"/>
</dbReference>
<dbReference type="Gene3D" id="3.30.900.10">
    <property type="entry name" value="HORMA domain"/>
    <property type="match status" value="1"/>
</dbReference>
<protein>
    <recommendedName>
        <fullName evidence="3">Autophagy-related protein 13</fullName>
    </recommendedName>
</protein>
<sequence>MAAGDSAKADQIAFHIYTKLLHVLHAARASELGAPSGKTDKWFNLETPLAASVSTPTSELDAYRALSAGPAPRPLAIQILLAVPPPGGGTALVHAPSRTRVEPSPRFVLLEEWVLAFAAPSSSASIKSESDASTRSGSSSTDEDTDVAPPTIYKNAIPLFRALFALLRILPAWRAVRKLAGRRATNGGRLRVVVRLGGGAGEGGAGEGNEGKRRWSSETRRRRGRARPRCRRVHMCSRGLRILLAP</sequence>
<dbReference type="PANTHER" id="PTHR13430">
    <property type="match status" value="1"/>
</dbReference>
<evidence type="ECO:0000256" key="2">
    <source>
        <dbReference type="ARBA" id="ARBA00023006"/>
    </source>
</evidence>
<feature type="region of interest" description="Disordered" evidence="4">
    <location>
        <begin position="201"/>
        <end position="228"/>
    </location>
</feature>
<name>A0AAD7H310_MYCRO</name>
<dbReference type="Proteomes" id="UP001221757">
    <property type="component" value="Unassembled WGS sequence"/>
</dbReference>